<dbReference type="AlphaFoldDB" id="A0A316VBN0"/>
<evidence type="ECO:0000256" key="9">
    <source>
        <dbReference type="ARBA" id="ARBA00022729"/>
    </source>
</evidence>
<keyword evidence="17" id="KW-0968">Cytoplasmic vesicle</keyword>
<evidence type="ECO:0000256" key="11">
    <source>
        <dbReference type="ARBA" id="ARBA00022989"/>
    </source>
</evidence>
<accession>A0A316VBN0</accession>
<reference evidence="22 23" key="1">
    <citation type="journal article" date="2018" name="Mol. Biol. Evol.">
        <title>Broad Genomic Sampling Reveals a Smut Pathogenic Ancestry of the Fungal Clade Ustilaginomycotina.</title>
        <authorList>
            <person name="Kijpornyongpan T."/>
            <person name="Mondo S.J."/>
            <person name="Barry K."/>
            <person name="Sandor L."/>
            <person name="Lee J."/>
            <person name="Lipzen A."/>
            <person name="Pangilinan J."/>
            <person name="LaButti K."/>
            <person name="Hainaut M."/>
            <person name="Henrissat B."/>
            <person name="Grigoriev I.V."/>
            <person name="Spatafora J.W."/>
            <person name="Aime M.C."/>
        </authorList>
    </citation>
    <scope>NUCLEOTIDE SEQUENCE [LARGE SCALE GENOMIC DNA]</scope>
    <source>
        <strain evidence="22 23">MCA 3882</strain>
    </source>
</reference>
<feature type="region of interest" description="Disordered" evidence="18">
    <location>
        <begin position="192"/>
        <end position="211"/>
    </location>
</feature>
<evidence type="ECO:0000256" key="5">
    <source>
        <dbReference type="ARBA" id="ARBA00005363"/>
    </source>
</evidence>
<dbReference type="GO" id="GO:0031966">
    <property type="term" value="C:mitochondrial membrane"/>
    <property type="evidence" value="ECO:0007669"/>
    <property type="project" value="UniProtKB-SubCell"/>
</dbReference>
<keyword evidence="14" id="KW-0496">Mitochondrion</keyword>
<dbReference type="GO" id="GO:0030659">
    <property type="term" value="C:cytoplasmic vesicle membrane"/>
    <property type="evidence" value="ECO:0007669"/>
    <property type="project" value="UniProtKB-SubCell"/>
</dbReference>
<evidence type="ECO:0000256" key="2">
    <source>
        <dbReference type="ARBA" id="ARBA00004358"/>
    </source>
</evidence>
<dbReference type="GO" id="GO:0006914">
    <property type="term" value="P:autophagy"/>
    <property type="evidence" value="ECO:0007669"/>
    <property type="project" value="UniProtKB-KW"/>
</dbReference>
<keyword evidence="12" id="KW-0072">Autophagy</keyword>
<dbReference type="Proteomes" id="UP000245771">
    <property type="component" value="Unassembled WGS sequence"/>
</dbReference>
<evidence type="ECO:0000256" key="17">
    <source>
        <dbReference type="ARBA" id="ARBA00023329"/>
    </source>
</evidence>
<dbReference type="InterPro" id="IPR018939">
    <property type="entry name" value="Autophagy-rel_prot_27"/>
</dbReference>
<dbReference type="SUPFAM" id="SSF50911">
    <property type="entry name" value="Mannose 6-phosphate receptor domain"/>
    <property type="match status" value="1"/>
</dbReference>
<evidence type="ECO:0000256" key="3">
    <source>
        <dbReference type="ARBA" id="ARBA00004472"/>
    </source>
</evidence>
<feature type="compositionally biased region" description="Basic and acidic residues" evidence="18">
    <location>
        <begin position="197"/>
        <end position="207"/>
    </location>
</feature>
<organism evidence="22 23">
    <name type="scientific">Meira miltonrushii</name>
    <dbReference type="NCBI Taxonomy" id="1280837"/>
    <lineage>
        <taxon>Eukaryota</taxon>
        <taxon>Fungi</taxon>
        <taxon>Dikarya</taxon>
        <taxon>Basidiomycota</taxon>
        <taxon>Ustilaginomycotina</taxon>
        <taxon>Exobasidiomycetes</taxon>
        <taxon>Exobasidiales</taxon>
        <taxon>Brachybasidiaceae</taxon>
        <taxon>Meira</taxon>
    </lineage>
</organism>
<evidence type="ECO:0000256" key="20">
    <source>
        <dbReference type="SAM" id="SignalP"/>
    </source>
</evidence>
<comment type="subcellular location">
    <subcellularLocation>
        <location evidence="2">Cytoplasmic vesicle membrane</location>
        <topology evidence="2">Single-pass type I membrane protein</topology>
    </subcellularLocation>
    <subcellularLocation>
        <location evidence="4">Golgi apparatus membrane</location>
        <topology evidence="4">Single-pass type I membrane protein</topology>
    </subcellularLocation>
    <subcellularLocation>
        <location evidence="1">Mitochondrion membrane</location>
        <topology evidence="1">Single-pass membrane protein</topology>
    </subcellularLocation>
    <subcellularLocation>
        <location evidence="3">Preautophagosomal structure membrane</location>
        <topology evidence="3">Single-pass type I membrane protein</topology>
    </subcellularLocation>
</comment>
<evidence type="ECO:0000256" key="8">
    <source>
        <dbReference type="ARBA" id="ARBA00022692"/>
    </source>
</evidence>
<dbReference type="GO" id="GO:0034045">
    <property type="term" value="C:phagophore assembly site membrane"/>
    <property type="evidence" value="ECO:0007669"/>
    <property type="project" value="UniProtKB-SubCell"/>
</dbReference>
<keyword evidence="11 19" id="KW-1133">Transmembrane helix</keyword>
<dbReference type="InterPro" id="IPR009011">
    <property type="entry name" value="Man6P_isomerase_rcpt-bd_dom_sf"/>
</dbReference>
<evidence type="ECO:0000256" key="7">
    <source>
        <dbReference type="ARBA" id="ARBA00022448"/>
    </source>
</evidence>
<dbReference type="PANTHER" id="PTHR15071">
    <property type="entry name" value="MANNOSE-6-PHOSPHATE RECEPTOR FAMILY MEMBER"/>
    <property type="match status" value="1"/>
</dbReference>
<evidence type="ECO:0000256" key="16">
    <source>
        <dbReference type="ARBA" id="ARBA00023157"/>
    </source>
</evidence>
<dbReference type="RefSeq" id="XP_025355274.1">
    <property type="nucleotide sequence ID" value="XM_025500084.1"/>
</dbReference>
<feature type="signal peptide" evidence="20">
    <location>
        <begin position="1"/>
        <end position="21"/>
    </location>
</feature>
<dbReference type="GeneID" id="37021865"/>
<dbReference type="PANTHER" id="PTHR15071:SF13">
    <property type="entry name" value="AUTOPHAGY-RELATED PROTEIN 27"/>
    <property type="match status" value="1"/>
</dbReference>
<name>A0A316VBN0_9BASI</name>
<evidence type="ECO:0000256" key="18">
    <source>
        <dbReference type="SAM" id="MobiDB-lite"/>
    </source>
</evidence>
<evidence type="ECO:0000313" key="22">
    <source>
        <dbReference type="EMBL" id="PWN34972.1"/>
    </source>
</evidence>
<dbReference type="OrthoDB" id="29460at2759"/>
<keyword evidence="9 20" id="KW-0732">Signal</keyword>
<dbReference type="EMBL" id="KZ819603">
    <property type="protein sequence ID" value="PWN34972.1"/>
    <property type="molecule type" value="Genomic_DNA"/>
</dbReference>
<keyword evidence="7" id="KW-0813">Transport</keyword>
<dbReference type="GO" id="GO:0015031">
    <property type="term" value="P:protein transport"/>
    <property type="evidence" value="ECO:0007669"/>
    <property type="project" value="UniProtKB-KW"/>
</dbReference>
<dbReference type="PROSITE" id="PS51914">
    <property type="entry name" value="MRH"/>
    <property type="match status" value="1"/>
</dbReference>
<dbReference type="InterPro" id="IPR044865">
    <property type="entry name" value="MRH_dom"/>
</dbReference>
<proteinExistence type="inferred from homology"/>
<protein>
    <recommendedName>
        <fullName evidence="6">Autophagy-related protein 27</fullName>
    </recommendedName>
</protein>
<evidence type="ECO:0000256" key="14">
    <source>
        <dbReference type="ARBA" id="ARBA00023128"/>
    </source>
</evidence>
<evidence type="ECO:0000256" key="19">
    <source>
        <dbReference type="SAM" id="Phobius"/>
    </source>
</evidence>
<feature type="chain" id="PRO_5016262607" description="Autophagy-related protein 27" evidence="20">
    <location>
        <begin position="22"/>
        <end position="289"/>
    </location>
</feature>
<evidence type="ECO:0000313" key="23">
    <source>
        <dbReference type="Proteomes" id="UP000245771"/>
    </source>
</evidence>
<keyword evidence="13" id="KW-0333">Golgi apparatus</keyword>
<dbReference type="GO" id="GO:0000139">
    <property type="term" value="C:Golgi membrane"/>
    <property type="evidence" value="ECO:0007669"/>
    <property type="project" value="UniProtKB-SubCell"/>
</dbReference>
<dbReference type="InParanoid" id="A0A316VBN0"/>
<sequence length="289" mass="32386">MIILSSLLPLQIFILAVGVWASSTFDCKNVRSENYQFDLSRFNFPVEIMDTEQTPPTTTKTSIKIDLCAPLPQENGPAVEQCKEGTRICMRVINDKKGEGERVTQVISAGGNGIDDGKWSVQLGEHVDGAERVLELEMAGDYYGDRKQRTEIDFRCNKNGPKDAKPIMKKYDREEGKLKLEWTTPYACTTHMGGAGDNDRSDTDKGGNQDPNKNSGGWGFFSWFFFLLIVGGIVYFVAGLWRNYNEYGVIELPNKDFWREAPYIAKDMGKHIYSTVSGQGSSRGAYEPV</sequence>
<gene>
    <name evidence="22" type="ORF">FA14DRAFT_167408</name>
</gene>
<keyword evidence="16" id="KW-1015">Disulfide bond</keyword>
<dbReference type="Pfam" id="PF09451">
    <property type="entry name" value="ATG27"/>
    <property type="match status" value="1"/>
</dbReference>
<evidence type="ECO:0000256" key="10">
    <source>
        <dbReference type="ARBA" id="ARBA00022927"/>
    </source>
</evidence>
<evidence type="ECO:0000256" key="1">
    <source>
        <dbReference type="ARBA" id="ARBA00004304"/>
    </source>
</evidence>
<evidence type="ECO:0000256" key="13">
    <source>
        <dbReference type="ARBA" id="ARBA00023034"/>
    </source>
</evidence>
<feature type="transmembrane region" description="Helical" evidence="19">
    <location>
        <begin position="218"/>
        <end position="238"/>
    </location>
</feature>
<keyword evidence="15 19" id="KW-0472">Membrane</keyword>
<feature type="domain" description="MRH" evidence="21">
    <location>
        <begin position="25"/>
        <end position="190"/>
    </location>
</feature>
<comment type="similarity">
    <text evidence="5">Belongs to the ATG27 family.</text>
</comment>
<keyword evidence="10" id="KW-0653">Protein transport</keyword>
<keyword evidence="23" id="KW-1185">Reference proteome</keyword>
<dbReference type="STRING" id="1280837.A0A316VBN0"/>
<evidence type="ECO:0000256" key="4">
    <source>
        <dbReference type="ARBA" id="ARBA00004614"/>
    </source>
</evidence>
<evidence type="ECO:0000256" key="6">
    <source>
        <dbReference type="ARBA" id="ARBA00013776"/>
    </source>
</evidence>
<evidence type="ECO:0000256" key="12">
    <source>
        <dbReference type="ARBA" id="ARBA00023006"/>
    </source>
</evidence>
<evidence type="ECO:0000256" key="15">
    <source>
        <dbReference type="ARBA" id="ARBA00023136"/>
    </source>
</evidence>
<dbReference type="Gene3D" id="2.70.130.10">
    <property type="entry name" value="Mannose-6-phosphate receptor binding domain"/>
    <property type="match status" value="1"/>
</dbReference>
<keyword evidence="8 19" id="KW-0812">Transmembrane</keyword>
<evidence type="ECO:0000259" key="21">
    <source>
        <dbReference type="PROSITE" id="PS51914"/>
    </source>
</evidence>